<dbReference type="Proteomes" id="UP000030518">
    <property type="component" value="Unassembled WGS sequence"/>
</dbReference>
<keyword evidence="2" id="KW-0732">Signal</keyword>
<evidence type="ECO:0000313" key="3">
    <source>
        <dbReference type="EMBL" id="KGQ18795.1"/>
    </source>
</evidence>
<name>A0A0A2WKJ8_9GAMM</name>
<comment type="caution">
    <text evidence="3">The sequence shown here is derived from an EMBL/GenBank/DDBJ whole genome shotgun (WGS) entry which is preliminary data.</text>
</comment>
<protein>
    <submittedName>
        <fullName evidence="3">Uncharacterized protein</fullName>
    </submittedName>
</protein>
<dbReference type="AlphaFoldDB" id="A0A0A2WKJ8"/>
<feature type="region of interest" description="Disordered" evidence="1">
    <location>
        <begin position="35"/>
        <end position="54"/>
    </location>
</feature>
<keyword evidence="4" id="KW-1185">Reference proteome</keyword>
<feature type="signal peptide" evidence="2">
    <location>
        <begin position="1"/>
        <end position="30"/>
    </location>
</feature>
<sequence length="54" mass="5311">MKNVTFYAAVTAALLAAALAVAGLVVAANAADPQPARAQSSNQAPAANPMSVPF</sequence>
<dbReference type="EMBL" id="JRKJ01000016">
    <property type="protein sequence ID" value="KGQ18795.1"/>
    <property type="molecule type" value="Genomic_DNA"/>
</dbReference>
<reference evidence="3 4" key="1">
    <citation type="submission" date="2014-09" db="EMBL/GenBank/DDBJ databases">
        <title>Genome sequences of Lysobacter dokdonensis DS-58.</title>
        <authorList>
            <person name="Kim J.F."/>
            <person name="Kwak M.-J."/>
        </authorList>
    </citation>
    <scope>NUCLEOTIDE SEQUENCE [LARGE SCALE GENOMIC DNA]</scope>
    <source>
        <strain evidence="3 4">DS-58</strain>
    </source>
</reference>
<dbReference type="STRING" id="1300345.LF41_328"/>
<evidence type="ECO:0000313" key="4">
    <source>
        <dbReference type="Proteomes" id="UP000030518"/>
    </source>
</evidence>
<accession>A0A0A2WKJ8</accession>
<feature type="chain" id="PRO_5001996798" evidence="2">
    <location>
        <begin position="31"/>
        <end position="54"/>
    </location>
</feature>
<evidence type="ECO:0000256" key="1">
    <source>
        <dbReference type="SAM" id="MobiDB-lite"/>
    </source>
</evidence>
<proteinExistence type="predicted"/>
<gene>
    <name evidence="3" type="ORF">LF41_328</name>
</gene>
<dbReference type="RefSeq" id="WP_161786952.1">
    <property type="nucleotide sequence ID" value="NZ_JRKJ01000016.1"/>
</dbReference>
<evidence type="ECO:0000256" key="2">
    <source>
        <dbReference type="SAM" id="SignalP"/>
    </source>
</evidence>
<dbReference type="PATRIC" id="fig|1300345.3.peg.2003"/>
<organism evidence="3 4">
    <name type="scientific">Lysobacter dokdonensis DS-58</name>
    <dbReference type="NCBI Taxonomy" id="1300345"/>
    <lineage>
        <taxon>Bacteria</taxon>
        <taxon>Pseudomonadati</taxon>
        <taxon>Pseudomonadota</taxon>
        <taxon>Gammaproteobacteria</taxon>
        <taxon>Lysobacterales</taxon>
        <taxon>Lysobacteraceae</taxon>
        <taxon>Noviluteimonas</taxon>
    </lineage>
</organism>